<keyword evidence="6" id="KW-0067">ATP-binding</keyword>
<sequence length="290" mass="31771">MHRVSVPDIWSLGVILYALVCGRPPFQEGSDSETLTMIMDCRYAVPPHVSADCKERDATPHPAGAELSPEEHELILRTMASGKIAEPAAVKEALEADRYDHITATYYLLGERLRREKQERTQPLPTPSSAPRPDALPDATVSTPRPAGDRALGLRPAPLPETPPARSVRALGRIFEEEEEEEEEEEAGGVGVNSRRVELANQSPEAGQSEPPPEARPKPRNRCVAPGPDGVETRAPAPHGAEPAGRVKTRSLRDRLLRFPLCEKALALNIQPASKDRLLPFGQYNCCRVL</sequence>
<name>A0A9D3Q301_MEGAT</name>
<dbReference type="InterPro" id="IPR000719">
    <property type="entry name" value="Prot_kinase_dom"/>
</dbReference>
<evidence type="ECO:0000313" key="13">
    <source>
        <dbReference type="Proteomes" id="UP001046870"/>
    </source>
</evidence>
<feature type="compositionally biased region" description="Acidic residues" evidence="9">
    <location>
        <begin position="176"/>
        <end position="187"/>
    </location>
</feature>
<gene>
    <name evidence="12" type="ORF">MATL_G00093170</name>
</gene>
<evidence type="ECO:0000256" key="5">
    <source>
        <dbReference type="ARBA" id="ARBA00022777"/>
    </source>
</evidence>
<dbReference type="InterPro" id="IPR011009">
    <property type="entry name" value="Kinase-like_dom_sf"/>
</dbReference>
<dbReference type="Proteomes" id="UP001046870">
    <property type="component" value="Chromosome 7"/>
</dbReference>
<organism evidence="12 13">
    <name type="scientific">Megalops atlanticus</name>
    <name type="common">Tarpon</name>
    <name type="synonym">Clupea gigantea</name>
    <dbReference type="NCBI Taxonomy" id="7932"/>
    <lineage>
        <taxon>Eukaryota</taxon>
        <taxon>Metazoa</taxon>
        <taxon>Chordata</taxon>
        <taxon>Craniata</taxon>
        <taxon>Vertebrata</taxon>
        <taxon>Euteleostomi</taxon>
        <taxon>Actinopterygii</taxon>
        <taxon>Neopterygii</taxon>
        <taxon>Teleostei</taxon>
        <taxon>Elopiformes</taxon>
        <taxon>Megalopidae</taxon>
        <taxon>Megalops</taxon>
    </lineage>
</organism>
<feature type="signal peptide" evidence="10">
    <location>
        <begin position="1"/>
        <end position="22"/>
    </location>
</feature>
<dbReference type="CDD" id="cd14339">
    <property type="entry name" value="UBA_SNRK"/>
    <property type="match status" value="1"/>
</dbReference>
<dbReference type="Gene3D" id="1.10.8.10">
    <property type="entry name" value="DNA helicase RuvA subunit, C-terminal domain"/>
    <property type="match status" value="1"/>
</dbReference>
<keyword evidence="2" id="KW-0723">Serine/threonine-protein kinase</keyword>
<comment type="caution">
    <text evidence="12">The sequence shown here is derived from an EMBL/GenBank/DDBJ whole genome shotgun (WGS) entry which is preliminary data.</text>
</comment>
<feature type="domain" description="Protein kinase" evidence="11">
    <location>
        <begin position="1"/>
        <end position="104"/>
    </location>
</feature>
<keyword evidence="4" id="KW-0547">Nucleotide-binding</keyword>
<protein>
    <recommendedName>
        <fullName evidence="1">non-specific serine/threonine protein kinase</fullName>
        <ecNumber evidence="1">2.7.11.1</ecNumber>
    </recommendedName>
</protein>
<keyword evidence="3" id="KW-0808">Transferase</keyword>
<dbReference type="AlphaFoldDB" id="A0A9D3Q301"/>
<comment type="catalytic activity">
    <reaction evidence="7">
        <text>L-threonyl-[protein] + ATP = O-phospho-L-threonyl-[protein] + ADP + H(+)</text>
        <dbReference type="Rhea" id="RHEA:46608"/>
        <dbReference type="Rhea" id="RHEA-COMP:11060"/>
        <dbReference type="Rhea" id="RHEA-COMP:11605"/>
        <dbReference type="ChEBI" id="CHEBI:15378"/>
        <dbReference type="ChEBI" id="CHEBI:30013"/>
        <dbReference type="ChEBI" id="CHEBI:30616"/>
        <dbReference type="ChEBI" id="CHEBI:61977"/>
        <dbReference type="ChEBI" id="CHEBI:456216"/>
        <dbReference type="EC" id="2.7.11.1"/>
    </reaction>
</comment>
<dbReference type="GO" id="GO:0005524">
    <property type="term" value="F:ATP binding"/>
    <property type="evidence" value="ECO:0007669"/>
    <property type="project" value="UniProtKB-KW"/>
</dbReference>
<evidence type="ECO:0000256" key="10">
    <source>
        <dbReference type="SAM" id="SignalP"/>
    </source>
</evidence>
<dbReference type="EC" id="2.7.11.1" evidence="1"/>
<evidence type="ECO:0000256" key="2">
    <source>
        <dbReference type="ARBA" id="ARBA00022527"/>
    </source>
</evidence>
<feature type="region of interest" description="Disordered" evidence="9">
    <location>
        <begin position="113"/>
        <end position="248"/>
    </location>
</feature>
<keyword evidence="5" id="KW-0418">Kinase</keyword>
<evidence type="ECO:0000256" key="3">
    <source>
        <dbReference type="ARBA" id="ARBA00022679"/>
    </source>
</evidence>
<dbReference type="EMBL" id="JAFDVH010000007">
    <property type="protein sequence ID" value="KAG7473207.1"/>
    <property type="molecule type" value="Genomic_DNA"/>
</dbReference>
<dbReference type="PROSITE" id="PS50011">
    <property type="entry name" value="PROTEIN_KINASE_DOM"/>
    <property type="match status" value="1"/>
</dbReference>
<dbReference type="PANTHER" id="PTHR24350">
    <property type="entry name" value="SERINE/THREONINE-PROTEIN KINASE IAL-RELATED"/>
    <property type="match status" value="1"/>
</dbReference>
<dbReference type="SUPFAM" id="SSF56112">
    <property type="entry name" value="Protein kinase-like (PK-like)"/>
    <property type="match status" value="1"/>
</dbReference>
<dbReference type="OrthoDB" id="942095at2759"/>
<proteinExistence type="predicted"/>
<comment type="catalytic activity">
    <reaction evidence="8">
        <text>L-seryl-[protein] + ATP = O-phospho-L-seryl-[protein] + ADP + H(+)</text>
        <dbReference type="Rhea" id="RHEA:17989"/>
        <dbReference type="Rhea" id="RHEA-COMP:9863"/>
        <dbReference type="Rhea" id="RHEA-COMP:11604"/>
        <dbReference type="ChEBI" id="CHEBI:15378"/>
        <dbReference type="ChEBI" id="CHEBI:29999"/>
        <dbReference type="ChEBI" id="CHEBI:30616"/>
        <dbReference type="ChEBI" id="CHEBI:83421"/>
        <dbReference type="ChEBI" id="CHEBI:456216"/>
        <dbReference type="EC" id="2.7.11.1"/>
    </reaction>
</comment>
<evidence type="ECO:0000256" key="4">
    <source>
        <dbReference type="ARBA" id="ARBA00022741"/>
    </source>
</evidence>
<dbReference type="InterPro" id="IPR030616">
    <property type="entry name" value="Aur-like"/>
</dbReference>
<feature type="chain" id="PRO_5039315537" description="non-specific serine/threonine protein kinase" evidence="10">
    <location>
        <begin position="23"/>
        <end position="290"/>
    </location>
</feature>
<evidence type="ECO:0000256" key="6">
    <source>
        <dbReference type="ARBA" id="ARBA00022840"/>
    </source>
</evidence>
<evidence type="ECO:0000256" key="7">
    <source>
        <dbReference type="ARBA" id="ARBA00047899"/>
    </source>
</evidence>
<keyword evidence="10" id="KW-0732">Signal</keyword>
<dbReference type="GO" id="GO:0004674">
    <property type="term" value="F:protein serine/threonine kinase activity"/>
    <property type="evidence" value="ECO:0007669"/>
    <property type="project" value="UniProtKB-KW"/>
</dbReference>
<evidence type="ECO:0000313" key="12">
    <source>
        <dbReference type="EMBL" id="KAG7473207.1"/>
    </source>
</evidence>
<evidence type="ECO:0000256" key="9">
    <source>
        <dbReference type="SAM" id="MobiDB-lite"/>
    </source>
</evidence>
<evidence type="ECO:0000259" key="11">
    <source>
        <dbReference type="PROSITE" id="PS50011"/>
    </source>
</evidence>
<keyword evidence="13" id="KW-1185">Reference proteome</keyword>
<accession>A0A9D3Q301</accession>
<evidence type="ECO:0000256" key="1">
    <source>
        <dbReference type="ARBA" id="ARBA00012513"/>
    </source>
</evidence>
<evidence type="ECO:0000256" key="8">
    <source>
        <dbReference type="ARBA" id="ARBA00048679"/>
    </source>
</evidence>
<reference evidence="12" key="1">
    <citation type="submission" date="2021-01" db="EMBL/GenBank/DDBJ databases">
        <authorList>
            <person name="Zahm M."/>
            <person name="Roques C."/>
            <person name="Cabau C."/>
            <person name="Klopp C."/>
            <person name="Donnadieu C."/>
            <person name="Jouanno E."/>
            <person name="Lampietro C."/>
            <person name="Louis A."/>
            <person name="Herpin A."/>
            <person name="Echchiki A."/>
            <person name="Berthelot C."/>
            <person name="Parey E."/>
            <person name="Roest-Crollius H."/>
            <person name="Braasch I."/>
            <person name="Postlethwait J."/>
            <person name="Bobe J."/>
            <person name="Montfort J."/>
            <person name="Bouchez O."/>
            <person name="Begum T."/>
            <person name="Mejri S."/>
            <person name="Adams A."/>
            <person name="Chen W.-J."/>
            <person name="Guiguen Y."/>
        </authorList>
    </citation>
    <scope>NUCLEOTIDE SEQUENCE</scope>
    <source>
        <strain evidence="12">YG-15Mar2019-1</strain>
        <tissue evidence="12">Brain</tissue>
    </source>
</reference>
<dbReference type="Gene3D" id="1.10.510.10">
    <property type="entry name" value="Transferase(Phosphotransferase) domain 1"/>
    <property type="match status" value="1"/>
</dbReference>